<comment type="caution">
    <text evidence="1">The sequence shown here is derived from an EMBL/GenBank/DDBJ whole genome shotgun (WGS) entry which is preliminary data.</text>
</comment>
<dbReference type="Proteomes" id="UP000249739">
    <property type="component" value="Unassembled WGS sequence"/>
</dbReference>
<evidence type="ECO:0000313" key="1">
    <source>
        <dbReference type="EMBL" id="PZP54570.1"/>
    </source>
</evidence>
<dbReference type="AlphaFoldDB" id="A0A2W5FL89"/>
<dbReference type="EMBL" id="QFOT01000126">
    <property type="protein sequence ID" value="PZP54570.1"/>
    <property type="molecule type" value="Genomic_DNA"/>
</dbReference>
<accession>A0A2W5FL89</accession>
<evidence type="ECO:0000313" key="2">
    <source>
        <dbReference type="Proteomes" id="UP000249739"/>
    </source>
</evidence>
<organism evidence="1 2">
    <name type="scientific">Micavibrio aeruginosavorus</name>
    <dbReference type="NCBI Taxonomy" id="349221"/>
    <lineage>
        <taxon>Bacteria</taxon>
        <taxon>Pseudomonadati</taxon>
        <taxon>Bdellovibrionota</taxon>
        <taxon>Bdellovibrionia</taxon>
        <taxon>Bdellovibrionales</taxon>
        <taxon>Pseudobdellovibrionaceae</taxon>
        <taxon>Micavibrio</taxon>
    </lineage>
</organism>
<reference evidence="1 2" key="1">
    <citation type="submission" date="2017-08" db="EMBL/GenBank/DDBJ databases">
        <title>Infants hospitalized years apart are colonized by the same room-sourced microbial strains.</title>
        <authorList>
            <person name="Brooks B."/>
            <person name="Olm M.R."/>
            <person name="Firek B.A."/>
            <person name="Baker R."/>
            <person name="Thomas B.C."/>
            <person name="Morowitz M.J."/>
            <person name="Banfield J.F."/>
        </authorList>
    </citation>
    <scope>NUCLEOTIDE SEQUENCE [LARGE SCALE GENOMIC DNA]</scope>
    <source>
        <strain evidence="1">S2_006_000_R2_64</strain>
    </source>
</reference>
<sequence>MINDGDIEALIAKQGWAREKLYLYILAHAGPELDSAAAELRENSHSKLADQLDKLQADVGVELMAGLLPEDEAAPGPETASLEKSYEPITKDRLNILADVCNLVIDLEVKDGILTLMQQIFYPPEPLYYKKPGFEPLI</sequence>
<proteinExistence type="predicted"/>
<protein>
    <submittedName>
        <fullName evidence="1">Uncharacterized protein</fullName>
    </submittedName>
</protein>
<gene>
    <name evidence="1" type="ORF">DI586_09480</name>
</gene>
<name>A0A2W5FL89_9BACT</name>